<protein>
    <submittedName>
        <fullName evidence="2">Uncharacterized protein</fullName>
    </submittedName>
</protein>
<dbReference type="AlphaFoldDB" id="A0A6J4ZPD7"/>
<sequence>MESHFVGETSQIASEVSRRVERPKLAELSRTVTG</sequence>
<keyword evidence="3" id="KW-1185">Reference proteome</keyword>
<feature type="region of interest" description="Disordered" evidence="1">
    <location>
        <begin position="1"/>
        <end position="34"/>
    </location>
</feature>
<proteinExistence type="predicted"/>
<accession>A0A6J4ZPD7</accession>
<feature type="compositionally biased region" description="Basic and acidic residues" evidence="1">
    <location>
        <begin position="16"/>
        <end position="27"/>
    </location>
</feature>
<evidence type="ECO:0000313" key="2">
    <source>
        <dbReference type="EMBL" id="CAB3639093.1"/>
    </source>
</evidence>
<dbReference type="EMBL" id="CADIKC010000001">
    <property type="protein sequence ID" value="CAB3639093.1"/>
    <property type="molecule type" value="Genomic_DNA"/>
</dbReference>
<dbReference type="Proteomes" id="UP000494255">
    <property type="component" value="Unassembled WGS sequence"/>
</dbReference>
<organism evidence="2 3">
    <name type="scientific">Paraburkholderia sediminicola</name>
    <dbReference type="NCBI Taxonomy" id="458836"/>
    <lineage>
        <taxon>Bacteria</taxon>
        <taxon>Pseudomonadati</taxon>
        <taxon>Pseudomonadota</taxon>
        <taxon>Betaproteobacteria</taxon>
        <taxon>Burkholderiales</taxon>
        <taxon>Burkholderiaceae</taxon>
        <taxon>Paraburkholderia</taxon>
    </lineage>
</organism>
<evidence type="ECO:0000256" key="1">
    <source>
        <dbReference type="SAM" id="MobiDB-lite"/>
    </source>
</evidence>
<evidence type="ECO:0000313" key="3">
    <source>
        <dbReference type="Proteomes" id="UP000494255"/>
    </source>
</evidence>
<name>A0A6J4ZPD7_9BURK</name>
<gene>
    <name evidence="2" type="ORF">LMG24238_00112</name>
</gene>
<reference evidence="2 3" key="1">
    <citation type="submission" date="2020-04" db="EMBL/GenBank/DDBJ databases">
        <authorList>
            <person name="De Canck E."/>
        </authorList>
    </citation>
    <scope>NUCLEOTIDE SEQUENCE [LARGE SCALE GENOMIC DNA]</scope>
    <source>
        <strain evidence="2 3">LMG 24238</strain>
    </source>
</reference>